<sequence length="80" mass="9051">MQRVLTRLGQNYNKGLSHRIREGTAVERIGVQAKEMGDQSLTVIPIPLTSQPIKSRCLTGGQRLDGQFHLLRRERGIKLQ</sequence>
<dbReference type="Proteomes" id="UP000824782">
    <property type="component" value="Unassembled WGS sequence"/>
</dbReference>
<reference evidence="1" key="1">
    <citation type="thesis" date="2020" institute="ProQuest LLC" country="789 East Eisenhower Parkway, Ann Arbor, MI, USA">
        <title>Comparative Genomics and Chromosome Evolution.</title>
        <authorList>
            <person name="Mudd A.B."/>
        </authorList>
    </citation>
    <scope>NUCLEOTIDE SEQUENCE</scope>
    <source>
        <strain evidence="1">237g6f4</strain>
        <tissue evidence="1">Blood</tissue>
    </source>
</reference>
<evidence type="ECO:0000313" key="2">
    <source>
        <dbReference type="Proteomes" id="UP000824782"/>
    </source>
</evidence>
<name>A0AAV7AB32_ENGPU</name>
<evidence type="ECO:0000313" key="1">
    <source>
        <dbReference type="EMBL" id="KAG8558789.1"/>
    </source>
</evidence>
<comment type="caution">
    <text evidence="1">The sequence shown here is derived from an EMBL/GenBank/DDBJ whole genome shotgun (WGS) entry which is preliminary data.</text>
</comment>
<dbReference type="EMBL" id="WNYA01000008">
    <property type="protein sequence ID" value="KAG8558789.1"/>
    <property type="molecule type" value="Genomic_DNA"/>
</dbReference>
<gene>
    <name evidence="1" type="ORF">GDO81_017149</name>
</gene>
<proteinExistence type="predicted"/>
<accession>A0AAV7AB32</accession>
<dbReference type="AlphaFoldDB" id="A0AAV7AB32"/>
<organism evidence="1 2">
    <name type="scientific">Engystomops pustulosus</name>
    <name type="common">Tungara frog</name>
    <name type="synonym">Physalaemus pustulosus</name>
    <dbReference type="NCBI Taxonomy" id="76066"/>
    <lineage>
        <taxon>Eukaryota</taxon>
        <taxon>Metazoa</taxon>
        <taxon>Chordata</taxon>
        <taxon>Craniata</taxon>
        <taxon>Vertebrata</taxon>
        <taxon>Euteleostomi</taxon>
        <taxon>Amphibia</taxon>
        <taxon>Batrachia</taxon>
        <taxon>Anura</taxon>
        <taxon>Neobatrachia</taxon>
        <taxon>Hyloidea</taxon>
        <taxon>Leptodactylidae</taxon>
        <taxon>Leiuperinae</taxon>
        <taxon>Engystomops</taxon>
    </lineage>
</organism>
<keyword evidence="2" id="KW-1185">Reference proteome</keyword>
<protein>
    <submittedName>
        <fullName evidence="1">Uncharacterized protein</fullName>
    </submittedName>
</protein>